<accession>A0A6L6G9M2</accession>
<reference evidence="1 2" key="1">
    <citation type="submission" date="2019-11" db="EMBL/GenBank/DDBJ databases">
        <title>Streptococcus uberis isolated from clinical mastitis cases on a southeastern Queensland dairy.</title>
        <authorList>
            <person name="Workentine M.L."/>
            <person name="Price R."/>
            <person name="Olchowy T."/>
        </authorList>
    </citation>
    <scope>NUCLEOTIDE SEQUENCE [LARGE SCALE GENOMIC DNA]</scope>
    <source>
        <strain evidence="1 2">OLC4459-A17</strain>
    </source>
</reference>
<evidence type="ECO:0000313" key="1">
    <source>
        <dbReference type="EMBL" id="MTD02061.1"/>
    </source>
</evidence>
<dbReference type="Proteomes" id="UP000483839">
    <property type="component" value="Unassembled WGS sequence"/>
</dbReference>
<dbReference type="AlphaFoldDB" id="A0A6L6G9M2"/>
<evidence type="ECO:0000313" key="2">
    <source>
        <dbReference type="Proteomes" id="UP000483839"/>
    </source>
</evidence>
<protein>
    <submittedName>
        <fullName evidence="1">Uncharacterized protein</fullName>
    </submittedName>
</protein>
<dbReference type="EMBL" id="WLXI01000049">
    <property type="protein sequence ID" value="MTD02061.1"/>
    <property type="molecule type" value="Genomic_DNA"/>
</dbReference>
<proteinExistence type="predicted"/>
<name>A0A6L6G9M2_STRUB</name>
<sequence>MIQKYSKQFCYVNLFWVIIFLIDYGIELFQVSNSERITMMGLFIKNTENDNGIYTIFGMTPKLFMVYFIIVLGWLMIYAIFEKIWRKS</sequence>
<dbReference type="RefSeq" id="WP_154617648.1">
    <property type="nucleotide sequence ID" value="NZ_JADFAY010000007.1"/>
</dbReference>
<organism evidence="1 2">
    <name type="scientific">Streptococcus uberis</name>
    <dbReference type="NCBI Taxonomy" id="1349"/>
    <lineage>
        <taxon>Bacteria</taxon>
        <taxon>Bacillati</taxon>
        <taxon>Bacillota</taxon>
        <taxon>Bacilli</taxon>
        <taxon>Lactobacillales</taxon>
        <taxon>Streptococcaceae</taxon>
        <taxon>Streptococcus</taxon>
    </lineage>
</organism>
<comment type="caution">
    <text evidence="1">The sequence shown here is derived from an EMBL/GenBank/DDBJ whole genome shotgun (WGS) entry which is preliminary data.</text>
</comment>
<gene>
    <name evidence="1" type="ORF">GKS16_07235</name>
</gene>